<keyword evidence="1" id="KW-1133">Transmembrane helix</keyword>
<proteinExistence type="predicted"/>
<keyword evidence="1" id="KW-0472">Membrane</keyword>
<protein>
    <submittedName>
        <fullName evidence="2">Uncharacterized protein</fullName>
    </submittedName>
</protein>
<accession>A0A7Y9IXQ8</accession>
<sequence>MSYRSRLSWILVVAVLAVLAATALTAGRASQRIRDDIERARGAYLLNTLKNTVDSNLAIGLTLEQMGMLQTLIEREKGGANDVLAIDVFLPDATLLYSTDRGVIGAPVGEDWVARLATDETWQIATRGETVLGARVDTDLGTPAGGIAVTLADDDGSGNGDLALWTKAWPILQPLLPVAAVAVLLAIAAAMIVTTRMMRPFHEVALILSGASPDDSTTPAGSTEHAATGHAVTGHAVTGHATTGHATTGHAVTGHATTGHAVTGYAVTGYAVTGYAVTGYAVTGNAATGHAATADANATATSRVMAPPSSLFGAAHDTRRAWAAAERHVAIATAGLREIDDVQ</sequence>
<dbReference type="EMBL" id="JACBYR010000002">
    <property type="protein sequence ID" value="NYE85040.1"/>
    <property type="molecule type" value="Genomic_DNA"/>
</dbReference>
<evidence type="ECO:0000313" key="2">
    <source>
        <dbReference type="EMBL" id="NYE85040.1"/>
    </source>
</evidence>
<gene>
    <name evidence="2" type="ORF">FHW18_004347</name>
</gene>
<dbReference type="Proteomes" id="UP000542125">
    <property type="component" value="Unassembled WGS sequence"/>
</dbReference>
<dbReference type="RefSeq" id="WP_179589057.1">
    <property type="nucleotide sequence ID" value="NZ_JACBYR010000002.1"/>
</dbReference>
<evidence type="ECO:0000256" key="1">
    <source>
        <dbReference type="SAM" id="Phobius"/>
    </source>
</evidence>
<feature type="transmembrane region" description="Helical" evidence="1">
    <location>
        <begin position="175"/>
        <end position="193"/>
    </location>
</feature>
<organism evidence="2 3">
    <name type="scientific">Pigmentiphaga litoralis</name>
    <dbReference type="NCBI Taxonomy" id="516702"/>
    <lineage>
        <taxon>Bacteria</taxon>
        <taxon>Pseudomonadati</taxon>
        <taxon>Pseudomonadota</taxon>
        <taxon>Betaproteobacteria</taxon>
        <taxon>Burkholderiales</taxon>
        <taxon>Alcaligenaceae</taxon>
        <taxon>Pigmentiphaga</taxon>
    </lineage>
</organism>
<name>A0A7Y9IXQ8_9BURK</name>
<keyword evidence="1" id="KW-0812">Transmembrane</keyword>
<evidence type="ECO:0000313" key="3">
    <source>
        <dbReference type="Proteomes" id="UP000542125"/>
    </source>
</evidence>
<keyword evidence="3" id="KW-1185">Reference proteome</keyword>
<comment type="caution">
    <text evidence="2">The sequence shown here is derived from an EMBL/GenBank/DDBJ whole genome shotgun (WGS) entry which is preliminary data.</text>
</comment>
<reference evidence="2 3" key="1">
    <citation type="submission" date="2020-07" db="EMBL/GenBank/DDBJ databases">
        <title>Genomic Encyclopedia of Type Strains, Phase IV (KMG-V): Genome sequencing to study the core and pangenomes of soil and plant-associated prokaryotes.</title>
        <authorList>
            <person name="Whitman W."/>
        </authorList>
    </citation>
    <scope>NUCLEOTIDE SEQUENCE [LARGE SCALE GENOMIC DNA]</scope>
    <source>
        <strain evidence="2 3">SAS40</strain>
    </source>
</reference>
<dbReference type="AlphaFoldDB" id="A0A7Y9IXQ8"/>